<feature type="compositionally biased region" description="Polar residues" evidence="1">
    <location>
        <begin position="256"/>
        <end position="295"/>
    </location>
</feature>
<evidence type="ECO:0000256" key="2">
    <source>
        <dbReference type="SAM" id="SignalP"/>
    </source>
</evidence>
<evidence type="ECO:0000313" key="5">
    <source>
        <dbReference type="Proteomes" id="UP000221024"/>
    </source>
</evidence>
<evidence type="ECO:0000256" key="1">
    <source>
        <dbReference type="SAM" id="MobiDB-lite"/>
    </source>
</evidence>
<reference evidence="4 5" key="1">
    <citation type="submission" date="2017-10" db="EMBL/GenBank/DDBJ databases">
        <title>Draft genome of Longimonas halophila.</title>
        <authorList>
            <person name="Goh K.M."/>
            <person name="Shamsir M.S."/>
            <person name="Lim S.W."/>
        </authorList>
    </citation>
    <scope>NUCLEOTIDE SEQUENCE [LARGE SCALE GENOMIC DNA]</scope>
    <source>
        <strain evidence="4 5">KCTC 42399</strain>
    </source>
</reference>
<proteinExistence type="predicted"/>
<comment type="caution">
    <text evidence="4">The sequence shown here is derived from an EMBL/GenBank/DDBJ whole genome shotgun (WGS) entry which is preliminary data.</text>
</comment>
<keyword evidence="2" id="KW-0732">Signal</keyword>
<feature type="chain" id="PRO_5013964571" description="Secretion system C-terminal sorting domain-containing protein" evidence="2">
    <location>
        <begin position="28"/>
        <end position="455"/>
    </location>
</feature>
<gene>
    <name evidence="4" type="ORF">CRI93_08235</name>
</gene>
<dbReference type="Proteomes" id="UP000221024">
    <property type="component" value="Unassembled WGS sequence"/>
</dbReference>
<feature type="region of interest" description="Disordered" evidence="1">
    <location>
        <begin position="256"/>
        <end position="307"/>
    </location>
</feature>
<feature type="domain" description="Secretion system C-terminal sorting" evidence="3">
    <location>
        <begin position="378"/>
        <end position="452"/>
    </location>
</feature>
<evidence type="ECO:0000259" key="3">
    <source>
        <dbReference type="Pfam" id="PF18962"/>
    </source>
</evidence>
<organism evidence="4 5">
    <name type="scientific">Longimonas halophila</name>
    <dbReference type="NCBI Taxonomy" id="1469170"/>
    <lineage>
        <taxon>Bacteria</taxon>
        <taxon>Pseudomonadati</taxon>
        <taxon>Rhodothermota</taxon>
        <taxon>Rhodothermia</taxon>
        <taxon>Rhodothermales</taxon>
        <taxon>Salisaetaceae</taxon>
        <taxon>Longimonas</taxon>
    </lineage>
</organism>
<sequence length="455" mass="48460">MIRFLAYNLFAGALAISIGLVIGGAQAAHAQTLKIQSDATIAVQNGAVLDLENGTMDLGGAGSTATLDEQSGGQVNGGPLTATRTMNAPTSVNVAGLGAVLTAGADLGDVTITRGHTIQTAEGNESIARYYEIAPSQNNSGLDATLSHAYLNTELNGIPETELVLFKSTDGGTTWTREGVDSRDTGPAAGGTVTLSGIESFSRWTLASSSNPLPVELAGFEAQRSGSESVTLQWRTLSETNNAGFEVQRATASVETSQVETSQVETSQVETSQVETSQVETSQVETSQVETSQVETPPVETPQWDVSTGESWKTIAHLEGAGTTGTPQSYQFEDTDLPYAADRVRYRLRQIDTDGTESFSEPVTIARQVTAAELLPTYPNPARSQAMIRFATPERQDVRIALYDMLGRRVQTVVDTNAEGRTEAQLDVSNLASGTYFVRMQTDGFTDTQRLTVVR</sequence>
<dbReference type="Pfam" id="PF18962">
    <property type="entry name" value="Por_Secre_tail"/>
    <property type="match status" value="1"/>
</dbReference>
<feature type="signal peptide" evidence="2">
    <location>
        <begin position="1"/>
        <end position="27"/>
    </location>
</feature>
<dbReference type="InterPro" id="IPR026444">
    <property type="entry name" value="Secre_tail"/>
</dbReference>
<dbReference type="RefSeq" id="WP_098062142.1">
    <property type="nucleotide sequence ID" value="NZ_PDEP01000006.1"/>
</dbReference>
<dbReference type="AlphaFoldDB" id="A0A2H3NXY6"/>
<accession>A0A2H3NXY6</accession>
<protein>
    <recommendedName>
        <fullName evidence="3">Secretion system C-terminal sorting domain-containing protein</fullName>
    </recommendedName>
</protein>
<dbReference type="OrthoDB" id="863479at2"/>
<evidence type="ECO:0000313" key="4">
    <source>
        <dbReference type="EMBL" id="PEN07113.1"/>
    </source>
</evidence>
<dbReference type="NCBIfam" id="TIGR04183">
    <property type="entry name" value="Por_Secre_tail"/>
    <property type="match status" value="1"/>
</dbReference>
<dbReference type="EMBL" id="PDEP01000006">
    <property type="protein sequence ID" value="PEN07113.1"/>
    <property type="molecule type" value="Genomic_DNA"/>
</dbReference>
<keyword evidence="5" id="KW-1185">Reference proteome</keyword>
<name>A0A2H3NXY6_9BACT</name>
<dbReference type="Gene3D" id="2.160.10.20">
    <property type="entry name" value="Insect antifreeze protein"/>
    <property type="match status" value="1"/>
</dbReference>